<feature type="compositionally biased region" description="Low complexity" evidence="2">
    <location>
        <begin position="522"/>
        <end position="534"/>
    </location>
</feature>
<keyword evidence="1" id="KW-0067">ATP-binding</keyword>
<feature type="binding site" evidence="1">
    <location>
        <position position="655"/>
    </location>
    <ligand>
        <name>ATP</name>
        <dbReference type="ChEBI" id="CHEBI:30616"/>
    </ligand>
</feature>
<dbReference type="OrthoDB" id="550936at2759"/>
<dbReference type="InterPro" id="IPR051681">
    <property type="entry name" value="Ser/Thr_Kinases-Pseudokinases"/>
</dbReference>
<dbReference type="Gene3D" id="1.10.510.10">
    <property type="entry name" value="Transferase(Phosphotransferase) domain 1"/>
    <property type="match status" value="3"/>
</dbReference>
<dbReference type="GO" id="GO:0004674">
    <property type="term" value="F:protein serine/threonine kinase activity"/>
    <property type="evidence" value="ECO:0007669"/>
    <property type="project" value="TreeGrafter"/>
</dbReference>
<gene>
    <name evidence="5" type="ORF">TSOC_000453</name>
</gene>
<dbReference type="InterPro" id="IPR017441">
    <property type="entry name" value="Protein_kinase_ATP_BS"/>
</dbReference>
<accession>A0A2J8AJB5</accession>
<feature type="region of interest" description="Disordered" evidence="2">
    <location>
        <begin position="520"/>
        <end position="543"/>
    </location>
</feature>
<dbReference type="GO" id="GO:0005524">
    <property type="term" value="F:ATP binding"/>
    <property type="evidence" value="ECO:0007669"/>
    <property type="project" value="UniProtKB-UniRule"/>
</dbReference>
<organism evidence="5 6">
    <name type="scientific">Tetrabaena socialis</name>
    <dbReference type="NCBI Taxonomy" id="47790"/>
    <lineage>
        <taxon>Eukaryota</taxon>
        <taxon>Viridiplantae</taxon>
        <taxon>Chlorophyta</taxon>
        <taxon>core chlorophytes</taxon>
        <taxon>Chlorophyceae</taxon>
        <taxon>CS clade</taxon>
        <taxon>Chlamydomonadales</taxon>
        <taxon>Tetrabaenaceae</taxon>
        <taxon>Tetrabaena</taxon>
    </lineage>
</organism>
<evidence type="ECO:0000256" key="1">
    <source>
        <dbReference type="PROSITE-ProRule" id="PRU10141"/>
    </source>
</evidence>
<dbReference type="Proteomes" id="UP000236333">
    <property type="component" value="Unassembled WGS sequence"/>
</dbReference>
<dbReference type="PROSITE" id="PS00109">
    <property type="entry name" value="PROTEIN_KINASE_TYR"/>
    <property type="match status" value="1"/>
</dbReference>
<dbReference type="PANTHER" id="PTHR44329:SF289">
    <property type="entry name" value="SERINE_THREONINE-PROTEIN KINASE VIK"/>
    <property type="match status" value="1"/>
</dbReference>
<dbReference type="InterPro" id="IPR008266">
    <property type="entry name" value="Tyr_kinase_AS"/>
</dbReference>
<keyword evidence="3" id="KW-1133">Transmembrane helix</keyword>
<dbReference type="PROSITE" id="PS00107">
    <property type="entry name" value="PROTEIN_KINASE_ATP"/>
    <property type="match status" value="1"/>
</dbReference>
<protein>
    <submittedName>
        <fullName evidence="5">Putative serine/threonine-protein kinase</fullName>
    </submittedName>
</protein>
<keyword evidence="6" id="KW-1185">Reference proteome</keyword>
<keyword evidence="3" id="KW-0472">Membrane</keyword>
<dbReference type="InterPro" id="IPR000719">
    <property type="entry name" value="Prot_kinase_dom"/>
</dbReference>
<dbReference type="SUPFAM" id="SSF56112">
    <property type="entry name" value="Protein kinase-like (PK-like)"/>
    <property type="match status" value="1"/>
</dbReference>
<sequence length="1202" mass="123347">MPRGPLSSWPLGLMGMFHYHVGMNRSGSGGLQMVGLRLRRVLAPGEGGSGTGGVQMIGLRVRREYARAESDYMTYWYSRMFSLTVADRSDVAWLRQFSSGLQKARDEDGMAVERVDVVDYIRYYNSSTTTTQLLSPIIPQEYDLWTGLPPRAPNRTQLLPLPLSSFAVASSAAQLLALLQEAWTGGPRAVLLPANLTLQPWPQGGAALSYNVTLVGPVAGPPVWLFASGQQLARSVVAAAPVQLQLLRLRLVGWSPALPVLGADDTKVVGPQIGSSLDVTAGLRQWKNRCSSSGSAAAPSSTTLLSYELYGCTLEVPQASLDALRYYTALLATCADMSSATASCGLQRLLALPAGVLLQWAVKMDGQVALSAANASNSASSLFFTAATLGGGLLVNSTVVGPSDRLAPAAPATGGTTEAAASGDEVPCGAASLLRELSSLLASQLGTSAAPPGHTSSTSTAAVVGGAVGGAVGVALCVAAVAMLALRSRRRRHKSKLRKQVDPVQALLGNPDTLTSVDMELGPSPVAGPLAAAGAGAGDEPQTGEALPWEPGCDFHLTFSTSQVGGQKGRRTMMDDLDPASGPPGGAAIPLDDAVPWEVVKSEMALMIASFQVAVVQATTPKAAATPSRAHKELGRGAFGVVVLGEWCGLPAAVKLVLLPLSEKSKGHRERLAREVALTVTLRHPHIVPTYAFTLNAIRADNAAALTSLQEEGPEQGDDSDSSVVAMQLRLVMEYCDGGTLKDALKAGMFGVPLGRPAQAGQATTPDARCIVDAELLSAAARGGGGASDGAELAPPTAAAAMSEVLGGGLDSTDASTLETAAAAAEPSVLSSAGVSHAPAAGSLPAAAAMGGASSSPRWADFTAVHNLPLALVTALDVLSGLEYLHNFGVVHGDLTEGNILLKTVRPVLPKLPPGPTAGATPMTHSASGTALTAGASRTGHHGGLTGAVVAPQLLTDTVSSSPTPMLLPALLCYGSSDASAAGAVMASGSMATTHLTATGGDGAGGGVAFLASSGAVGGTGQLARLSALAGIRPVGTASGAAEAAERLLRHSFKIADFGLSVQMKSPEQTHASNMAQGTPYYMAPEVVASGRQCTAADCYSFGVVLWLLLHGVTLADVRPLLPYHAYMPVAPDLLRHISSALPAGAHDILQACLQLQATERPTASELRRQVERLLQEVVGPELSRMLLGAERVEVAPSHQHQ</sequence>
<dbReference type="InterPro" id="IPR011009">
    <property type="entry name" value="Kinase-like_dom_sf"/>
</dbReference>
<dbReference type="Pfam" id="PF00069">
    <property type="entry name" value="Pkinase"/>
    <property type="match status" value="1"/>
</dbReference>
<evidence type="ECO:0000313" key="5">
    <source>
        <dbReference type="EMBL" id="PNH12604.1"/>
    </source>
</evidence>
<dbReference type="AlphaFoldDB" id="A0A2J8AJB5"/>
<name>A0A2J8AJB5_9CHLO</name>
<comment type="caution">
    <text evidence="5">The sequence shown here is derived from an EMBL/GenBank/DDBJ whole genome shotgun (WGS) entry which is preliminary data.</text>
</comment>
<keyword evidence="5" id="KW-0808">Transferase</keyword>
<feature type="domain" description="Protein kinase" evidence="4">
    <location>
        <begin position="628"/>
        <end position="1175"/>
    </location>
</feature>
<evidence type="ECO:0000256" key="2">
    <source>
        <dbReference type="SAM" id="MobiDB-lite"/>
    </source>
</evidence>
<proteinExistence type="predicted"/>
<evidence type="ECO:0000313" key="6">
    <source>
        <dbReference type="Proteomes" id="UP000236333"/>
    </source>
</evidence>
<evidence type="ECO:0000256" key="3">
    <source>
        <dbReference type="SAM" id="Phobius"/>
    </source>
</evidence>
<keyword evidence="1" id="KW-0547">Nucleotide-binding</keyword>
<feature type="transmembrane region" description="Helical" evidence="3">
    <location>
        <begin position="461"/>
        <end position="486"/>
    </location>
</feature>
<dbReference type="PANTHER" id="PTHR44329">
    <property type="entry name" value="SERINE/THREONINE-PROTEIN KINASE TNNI3K-RELATED"/>
    <property type="match status" value="1"/>
</dbReference>
<evidence type="ECO:0000259" key="4">
    <source>
        <dbReference type="PROSITE" id="PS50011"/>
    </source>
</evidence>
<keyword evidence="5" id="KW-0418">Kinase</keyword>
<dbReference type="PROSITE" id="PS50011">
    <property type="entry name" value="PROTEIN_KINASE_DOM"/>
    <property type="match status" value="1"/>
</dbReference>
<reference evidence="5 6" key="1">
    <citation type="journal article" date="2017" name="Mol. Biol. Evol.">
        <title>The 4-celled Tetrabaena socialis nuclear genome reveals the essential components for genetic control of cell number at the origin of multicellularity in the volvocine lineage.</title>
        <authorList>
            <person name="Featherston J."/>
            <person name="Arakaki Y."/>
            <person name="Hanschen E.R."/>
            <person name="Ferris P.J."/>
            <person name="Michod R.E."/>
            <person name="Olson B.J.S.C."/>
            <person name="Nozaki H."/>
            <person name="Durand P.M."/>
        </authorList>
    </citation>
    <scope>NUCLEOTIDE SEQUENCE [LARGE SCALE GENOMIC DNA]</scope>
    <source>
        <strain evidence="5 6">NIES-571</strain>
    </source>
</reference>
<dbReference type="EMBL" id="PGGS01000006">
    <property type="protein sequence ID" value="PNH12604.1"/>
    <property type="molecule type" value="Genomic_DNA"/>
</dbReference>
<keyword evidence="3" id="KW-0812">Transmembrane</keyword>